<reference evidence="2" key="1">
    <citation type="submission" date="2022-04" db="EMBL/GenBank/DDBJ databases">
        <authorList>
            <person name="Criscuolo A."/>
        </authorList>
    </citation>
    <scope>NUCLEOTIDE SEQUENCE</scope>
    <source>
        <strain evidence="2">CIP111895</strain>
    </source>
</reference>
<evidence type="ECO:0000259" key="1">
    <source>
        <dbReference type="Pfam" id="PF21101"/>
    </source>
</evidence>
<dbReference type="SUPFAM" id="SSF82171">
    <property type="entry name" value="DPP6 N-terminal domain-like"/>
    <property type="match status" value="1"/>
</dbReference>
<dbReference type="InterPro" id="IPR048421">
    <property type="entry name" value="YqgU_beta-prop"/>
</dbReference>
<dbReference type="EMBL" id="CALBWS010000016">
    <property type="protein sequence ID" value="CAH2715386.1"/>
    <property type="molecule type" value="Genomic_DNA"/>
</dbReference>
<dbReference type="PROSITE" id="PS51257">
    <property type="entry name" value="PROKAR_LIPOPROTEIN"/>
    <property type="match status" value="1"/>
</dbReference>
<evidence type="ECO:0000313" key="2">
    <source>
        <dbReference type="EMBL" id="CAH2715386.1"/>
    </source>
</evidence>
<dbReference type="Proteomes" id="UP000838308">
    <property type="component" value="Unassembled WGS sequence"/>
</dbReference>
<comment type="caution">
    <text evidence="2">The sequence shown here is derived from an EMBL/GenBank/DDBJ whole genome shotgun (WGS) entry which is preliminary data.</text>
</comment>
<protein>
    <recommendedName>
        <fullName evidence="1">YqgU-like 6-bladed beta-propeller domain-containing protein</fullName>
    </recommendedName>
</protein>
<evidence type="ECO:0000313" key="3">
    <source>
        <dbReference type="Proteomes" id="UP000838308"/>
    </source>
</evidence>
<sequence>MNRLKYGKYMLILVFIFLPLLLSACTNKEQAKPKIPAKNEKPKASLLTGSEWKLPISIPEGEFYKLSGWISDEEVLYITNLEQTSMVYRYQLLTGKSELIYKSECPIVNVQISPSKKFILIHSAPSSYEGLITIIDAKGNEKYREAIPSYDLVFEWNPINESQVLVSKFNEDWTFQIMLLDMKNSKSTVVSLPQPFVKWLDEKKLAFLNWDEDNPALFAPLMVKGLDNENEQTLFPKVFQFSTFRHLLMTITVNDQDQTKATYSFFDKQNKEIFTFSIPQLTKFSDWLVPFYDFNEQKGQFMTFKPLNSGEVDSYRGGFELMAYYLKKGSSERIMTGLENEPINFSPSGEALLYGNRYEKIIDIKGRKIYKLIKE</sequence>
<feature type="domain" description="YqgU-like 6-bladed beta-propeller" evidence="1">
    <location>
        <begin position="91"/>
        <end position="355"/>
    </location>
</feature>
<dbReference type="Pfam" id="PF21101">
    <property type="entry name" value="YqgU"/>
    <property type="match status" value="1"/>
</dbReference>
<keyword evidence="3" id="KW-1185">Reference proteome</keyword>
<accession>A0ABN8KSM2</accession>
<proteinExistence type="predicted"/>
<dbReference type="RefSeq" id="WP_248735667.1">
    <property type="nucleotide sequence ID" value="NZ_CALBWS010000016.1"/>
</dbReference>
<name>A0ABN8KSM2_9BACI</name>
<gene>
    <name evidence="2" type="ORF">BACCIP111895_02570</name>
</gene>
<organism evidence="2 3">
    <name type="scientific">Neobacillus rhizosphaerae</name>
    <dbReference type="NCBI Taxonomy" id="2880965"/>
    <lineage>
        <taxon>Bacteria</taxon>
        <taxon>Bacillati</taxon>
        <taxon>Bacillota</taxon>
        <taxon>Bacilli</taxon>
        <taxon>Bacillales</taxon>
        <taxon>Bacillaceae</taxon>
        <taxon>Neobacillus</taxon>
    </lineage>
</organism>